<reference evidence="1 2" key="1">
    <citation type="journal article" date="2021" name="Front. Microbiol.">
        <title>Comprehensive Comparative Genomics and Phenotyping of Methylobacterium Species.</title>
        <authorList>
            <person name="Alessa O."/>
            <person name="Ogura Y."/>
            <person name="Fujitani Y."/>
            <person name="Takami H."/>
            <person name="Hayashi T."/>
            <person name="Sahin N."/>
            <person name="Tani A."/>
        </authorList>
    </citation>
    <scope>NUCLEOTIDE SEQUENCE [LARGE SCALE GENOMIC DNA]</scope>
    <source>
        <strain evidence="1 2">DSM 23679</strain>
    </source>
</reference>
<evidence type="ECO:0000313" key="2">
    <source>
        <dbReference type="Proteomes" id="UP001055117"/>
    </source>
</evidence>
<comment type="caution">
    <text evidence="1">The sequence shown here is derived from an EMBL/GenBank/DDBJ whole genome shotgun (WGS) entry which is preliminary data.</text>
</comment>
<organism evidence="1 2">
    <name type="scientific">Methylobacterium cerastii</name>
    <dbReference type="NCBI Taxonomy" id="932741"/>
    <lineage>
        <taxon>Bacteria</taxon>
        <taxon>Pseudomonadati</taxon>
        <taxon>Pseudomonadota</taxon>
        <taxon>Alphaproteobacteria</taxon>
        <taxon>Hyphomicrobiales</taxon>
        <taxon>Methylobacteriaceae</taxon>
        <taxon>Methylobacterium</taxon>
    </lineage>
</organism>
<dbReference type="EMBL" id="BPQG01000013">
    <property type="protein sequence ID" value="GJD43427.1"/>
    <property type="molecule type" value="Genomic_DNA"/>
</dbReference>
<dbReference type="Pfam" id="PF07277">
    <property type="entry name" value="SapC"/>
    <property type="match status" value="1"/>
</dbReference>
<proteinExistence type="predicted"/>
<evidence type="ECO:0008006" key="3">
    <source>
        <dbReference type="Google" id="ProtNLM"/>
    </source>
</evidence>
<gene>
    <name evidence="1" type="ORF">AFCDBAGC_1279</name>
</gene>
<dbReference type="InterPro" id="IPR010836">
    <property type="entry name" value="SapC"/>
</dbReference>
<protein>
    <recommendedName>
        <fullName evidence="3">SapC family protein</fullName>
    </recommendedName>
</protein>
<name>A0ABQ4QE86_9HYPH</name>
<accession>A0ABQ4QE86</accession>
<sequence>MTDLPLFYQRVVPLNRESHRDLRLAQPFDFGFARTAHIIPAVVDEFAAACRHLPILFLSDGSLPTPVFIVGFRPDHSLLVNETGAWKGRYLPAYLRRYPFIVGQIADADPIVCLDEAADGLDTAGETQNGLPLFGPGGDDTPLLTERVELARSYADAAKRSAAFGQTLHELNLLRPVTIQGRDAATGETYTLNGALGIDEAALAELPDAAFARLRHEGWLAAVYAHLVSLQTISDFTATYAVNAAAGMDANDGETAPQVH</sequence>
<dbReference type="RefSeq" id="WP_238271413.1">
    <property type="nucleotide sequence ID" value="NZ_BPQG01000013.1"/>
</dbReference>
<dbReference type="Proteomes" id="UP001055117">
    <property type="component" value="Unassembled WGS sequence"/>
</dbReference>
<evidence type="ECO:0000313" key="1">
    <source>
        <dbReference type="EMBL" id="GJD43427.1"/>
    </source>
</evidence>
<keyword evidence="2" id="KW-1185">Reference proteome</keyword>